<dbReference type="EMBL" id="CP003969">
    <property type="protein sequence ID" value="AGP37878.1"/>
    <property type="molecule type" value="Genomic_DNA"/>
</dbReference>
<proteinExistence type="predicted"/>
<sequence length="85" mass="9118">MAVFCRLLANRKKPCIWVPLPPDRVTPLAASLPVTIPQLGWSCITMESIDDLGKLGELLRTSHEHVRSALRGKAAEPSDGGGTAV</sequence>
<gene>
    <name evidence="1" type="ORF">SCE1572_27445</name>
</gene>
<dbReference type="HOGENOM" id="CLU_2510953_0_0_7"/>
<dbReference type="STRING" id="1254432.SCE1572_27445"/>
<dbReference type="PATRIC" id="fig|1254432.3.peg.6208"/>
<organism evidence="1 2">
    <name type="scientific">Sorangium cellulosum So0157-2</name>
    <dbReference type="NCBI Taxonomy" id="1254432"/>
    <lineage>
        <taxon>Bacteria</taxon>
        <taxon>Pseudomonadati</taxon>
        <taxon>Myxococcota</taxon>
        <taxon>Polyangia</taxon>
        <taxon>Polyangiales</taxon>
        <taxon>Polyangiaceae</taxon>
        <taxon>Sorangium</taxon>
    </lineage>
</organism>
<dbReference type="eggNOG" id="COG4748">
    <property type="taxonomic scope" value="Bacteria"/>
</dbReference>
<evidence type="ECO:0000313" key="1">
    <source>
        <dbReference type="EMBL" id="AGP37878.1"/>
    </source>
</evidence>
<accession>S4Y4N0</accession>
<evidence type="ECO:0000313" key="2">
    <source>
        <dbReference type="Proteomes" id="UP000014803"/>
    </source>
</evidence>
<dbReference type="Proteomes" id="UP000014803">
    <property type="component" value="Chromosome"/>
</dbReference>
<dbReference type="AlphaFoldDB" id="S4Y4N0"/>
<protein>
    <submittedName>
        <fullName evidence="1">Uncharacterized protein</fullName>
    </submittedName>
</protein>
<reference evidence="1 2" key="1">
    <citation type="journal article" date="2013" name="Sci. Rep.">
        <title>Extraordinary expansion of a Sorangium cellulosum genome from an alkaline milieu.</title>
        <authorList>
            <person name="Han K."/>
            <person name="Li Z.F."/>
            <person name="Peng R."/>
            <person name="Zhu L.P."/>
            <person name="Zhou T."/>
            <person name="Wang L.G."/>
            <person name="Li S.G."/>
            <person name="Zhang X.B."/>
            <person name="Hu W."/>
            <person name="Wu Z.H."/>
            <person name="Qin N."/>
            <person name="Li Y.Z."/>
        </authorList>
    </citation>
    <scope>NUCLEOTIDE SEQUENCE [LARGE SCALE GENOMIC DNA]</scope>
    <source>
        <strain evidence="1 2">So0157-2</strain>
    </source>
</reference>
<dbReference type="KEGG" id="scu:SCE1572_27445"/>
<name>S4Y4N0_SORCE</name>